<reference evidence="2 3" key="1">
    <citation type="journal article" date="2020" name="J. Phycol.">
        <title>Comparative genome analysis reveals Cyanidiococcus gen. nov., a new extremophilic red algal genus sister to Cyanidioschyzon (Cyanidioschyzonaceae, Rhodophyta).</title>
        <authorList>
            <person name="Liu S.-L."/>
            <person name="Chiang Y.-R."/>
            <person name="Yoon H.S."/>
            <person name="Fu H.-Y."/>
        </authorList>
    </citation>
    <scope>NUCLEOTIDE SEQUENCE [LARGE SCALE GENOMIC DNA]</scope>
    <source>
        <strain evidence="2 3">THAL066</strain>
    </source>
</reference>
<dbReference type="OrthoDB" id="10517602at2759"/>
<keyword evidence="3" id="KW-1185">Reference proteome</keyword>
<evidence type="ECO:0000313" key="2">
    <source>
        <dbReference type="EMBL" id="KAF6004328.1"/>
    </source>
</evidence>
<feature type="region of interest" description="Disordered" evidence="1">
    <location>
        <begin position="1"/>
        <end position="99"/>
    </location>
</feature>
<comment type="caution">
    <text evidence="2">The sequence shown here is derived from an EMBL/GenBank/DDBJ whole genome shotgun (WGS) entry which is preliminary data.</text>
</comment>
<accession>A0A7J7IMQ8</accession>
<dbReference type="Proteomes" id="UP000530660">
    <property type="component" value="Unassembled WGS sequence"/>
</dbReference>
<feature type="compositionally biased region" description="Polar residues" evidence="1">
    <location>
        <begin position="321"/>
        <end position="334"/>
    </location>
</feature>
<protein>
    <recommendedName>
        <fullName evidence="4">MAGE domain-containing protein</fullName>
    </recommendedName>
</protein>
<dbReference type="AlphaFoldDB" id="A0A7J7IMQ8"/>
<dbReference type="EMBL" id="VWRR01000003">
    <property type="protein sequence ID" value="KAF6004328.1"/>
    <property type="molecule type" value="Genomic_DNA"/>
</dbReference>
<evidence type="ECO:0008006" key="4">
    <source>
        <dbReference type="Google" id="ProtNLM"/>
    </source>
</evidence>
<organism evidence="2 3">
    <name type="scientific">Cyanidiococcus yangmingshanensis</name>
    <dbReference type="NCBI Taxonomy" id="2690220"/>
    <lineage>
        <taxon>Eukaryota</taxon>
        <taxon>Rhodophyta</taxon>
        <taxon>Bangiophyceae</taxon>
        <taxon>Cyanidiales</taxon>
        <taxon>Cyanidiaceae</taxon>
        <taxon>Cyanidiococcus</taxon>
    </lineage>
</organism>
<dbReference type="InterPro" id="IPR041899">
    <property type="entry name" value="MAGE_WH2"/>
</dbReference>
<dbReference type="Gene3D" id="1.10.10.1210">
    <property type="entry name" value="MAGE homology domain, winged helix WH2 motif"/>
    <property type="match status" value="1"/>
</dbReference>
<proteinExistence type="predicted"/>
<evidence type="ECO:0000256" key="1">
    <source>
        <dbReference type="SAM" id="MobiDB-lite"/>
    </source>
</evidence>
<sequence>MTRLRKRSKVVERKPVPSSRSRSPDGANTVERAQSPVHSMVVGGPCPSQRPPAGDSSIQPGSRRRKRAEQGPENHPDEESPSDSAAGGRTTGKVTAAQSAASASIGVGRIIGPGAAEAANSISWDELDARDKQYLVSTVVRFLLARECARTPVSKREVTVLLAETLGVQPSQSGRYPAFFNALRNKVLEHAARYMLFDLGFRILQVGRLPLGEHSRSRARHTSRGLTLKMAPYHFYQERGLIEAEPPTEQGGGTGDSVPNDALLLVSDLPSSLRAEPSDAAFVGFITVLACLFGLSETGTIGERSLFAILTGLGFQGLHSSAEQADTATGTGHPQRQEEGASVFPTATVPEEPNPPAGSFNLEGANWFLRHRYCGDVQKLVTQHLLKMLYLQRFRLSVGDTEWTYAAGPRLRAELPPAALFHLLCDFFGDDAVDGARVDLQRRLLPHGDASLLSAACSQETSVPSYERASASSQ</sequence>
<evidence type="ECO:0000313" key="3">
    <source>
        <dbReference type="Proteomes" id="UP000530660"/>
    </source>
</evidence>
<feature type="region of interest" description="Disordered" evidence="1">
    <location>
        <begin position="321"/>
        <end position="340"/>
    </location>
</feature>
<feature type="compositionally biased region" description="Basic and acidic residues" evidence="1">
    <location>
        <begin position="68"/>
        <end position="78"/>
    </location>
</feature>
<name>A0A7J7IMQ8_9RHOD</name>
<gene>
    <name evidence="2" type="ORF">F1559_000140</name>
</gene>